<evidence type="ECO:0000259" key="14">
    <source>
        <dbReference type="PROSITE" id="PS50806"/>
    </source>
</evidence>
<dbReference type="InterPro" id="IPR001214">
    <property type="entry name" value="SET_dom"/>
</dbReference>
<dbReference type="AlphaFoldDB" id="A0A8W8JNH2"/>
<feature type="domain" description="SET" evidence="13">
    <location>
        <begin position="208"/>
        <end position="322"/>
    </location>
</feature>
<dbReference type="InterPro" id="IPR003655">
    <property type="entry name" value="aKRAB"/>
</dbReference>
<dbReference type="Pfam" id="PF21549">
    <property type="entry name" value="PRDM2_PR"/>
    <property type="match status" value="1"/>
</dbReference>
<feature type="region of interest" description="Disordered" evidence="12">
    <location>
        <begin position="75"/>
        <end position="141"/>
    </location>
</feature>
<evidence type="ECO:0000256" key="4">
    <source>
        <dbReference type="ARBA" id="ARBA00022691"/>
    </source>
</evidence>
<dbReference type="PROSITE" id="PS50280">
    <property type="entry name" value="SET"/>
    <property type="match status" value="1"/>
</dbReference>
<evidence type="ECO:0000256" key="2">
    <source>
        <dbReference type="ARBA" id="ARBA00022603"/>
    </source>
</evidence>
<keyword evidence="4" id="KW-0949">S-adenosyl-L-methionine</keyword>
<keyword evidence="9" id="KW-0805">Transcription regulation</keyword>
<evidence type="ECO:0000256" key="10">
    <source>
        <dbReference type="ARBA" id="ARBA00023163"/>
    </source>
</evidence>
<evidence type="ECO:0000256" key="12">
    <source>
        <dbReference type="SAM" id="MobiDB-lite"/>
    </source>
</evidence>
<evidence type="ECO:0000259" key="13">
    <source>
        <dbReference type="PROSITE" id="PS50280"/>
    </source>
</evidence>
<feature type="compositionally biased region" description="Basic residues" evidence="12">
    <location>
        <begin position="442"/>
        <end position="453"/>
    </location>
</feature>
<dbReference type="InterPro" id="IPR044417">
    <property type="entry name" value="PRDM7_9_PR-SET"/>
</dbReference>
<dbReference type="GO" id="GO:0005634">
    <property type="term" value="C:nucleus"/>
    <property type="evidence" value="ECO:0007669"/>
    <property type="project" value="UniProtKB-SubCell"/>
</dbReference>
<evidence type="ECO:0000256" key="7">
    <source>
        <dbReference type="ARBA" id="ARBA00022771"/>
    </source>
</evidence>
<accession>A0A8W8JNH2</accession>
<evidence type="ECO:0000313" key="16">
    <source>
        <dbReference type="Proteomes" id="UP000005408"/>
    </source>
</evidence>
<keyword evidence="10" id="KW-0804">Transcription</keyword>
<dbReference type="SMART" id="SM00317">
    <property type="entry name" value="SET"/>
    <property type="match status" value="1"/>
</dbReference>
<evidence type="ECO:0000256" key="1">
    <source>
        <dbReference type="ARBA" id="ARBA00004123"/>
    </source>
</evidence>
<keyword evidence="16" id="KW-1185">Reference proteome</keyword>
<protein>
    <recommendedName>
        <fullName evidence="17">Histone-lysine N-methyltransferase PRDM9</fullName>
    </recommendedName>
</protein>
<feature type="region of interest" description="Disordered" evidence="12">
    <location>
        <begin position="416"/>
        <end position="462"/>
    </location>
</feature>
<dbReference type="GO" id="GO:0042054">
    <property type="term" value="F:histone methyltransferase activity"/>
    <property type="evidence" value="ECO:0007669"/>
    <property type="project" value="InterPro"/>
</dbReference>
<evidence type="ECO:0000256" key="3">
    <source>
        <dbReference type="ARBA" id="ARBA00022679"/>
    </source>
</evidence>
<keyword evidence="8" id="KW-0862">Zinc</keyword>
<organism evidence="15 16">
    <name type="scientific">Magallana gigas</name>
    <name type="common">Pacific oyster</name>
    <name type="synonym">Crassostrea gigas</name>
    <dbReference type="NCBI Taxonomy" id="29159"/>
    <lineage>
        <taxon>Eukaryota</taxon>
        <taxon>Metazoa</taxon>
        <taxon>Spiralia</taxon>
        <taxon>Lophotrochozoa</taxon>
        <taxon>Mollusca</taxon>
        <taxon>Bivalvia</taxon>
        <taxon>Autobranchia</taxon>
        <taxon>Pteriomorphia</taxon>
        <taxon>Ostreida</taxon>
        <taxon>Ostreoidea</taxon>
        <taxon>Ostreidae</taxon>
        <taxon>Magallana</taxon>
    </lineage>
</organism>
<dbReference type="Proteomes" id="UP000005408">
    <property type="component" value="Unassembled WGS sequence"/>
</dbReference>
<dbReference type="PANTHER" id="PTHR16515:SF49">
    <property type="entry name" value="GASTRULA ZINC FINGER PROTEIN XLCGF49.1-LIKE-RELATED"/>
    <property type="match status" value="1"/>
</dbReference>
<keyword evidence="5" id="KW-0479">Metal-binding</keyword>
<dbReference type="SUPFAM" id="SSF82199">
    <property type="entry name" value="SET domain"/>
    <property type="match status" value="1"/>
</dbReference>
<evidence type="ECO:0000256" key="5">
    <source>
        <dbReference type="ARBA" id="ARBA00022723"/>
    </source>
</evidence>
<evidence type="ECO:0000256" key="6">
    <source>
        <dbReference type="ARBA" id="ARBA00022737"/>
    </source>
</evidence>
<evidence type="ECO:0008006" key="17">
    <source>
        <dbReference type="Google" id="ProtNLM"/>
    </source>
</evidence>
<name>A0A8W8JNH2_MAGGI</name>
<dbReference type="InterPro" id="IPR013087">
    <property type="entry name" value="Znf_C2H2_type"/>
</dbReference>
<dbReference type="GO" id="GO:0006355">
    <property type="term" value="P:regulation of DNA-templated transcription"/>
    <property type="evidence" value="ECO:0007669"/>
    <property type="project" value="InterPro"/>
</dbReference>
<dbReference type="Gene3D" id="2.170.270.10">
    <property type="entry name" value="SET domain"/>
    <property type="match status" value="1"/>
</dbReference>
<feature type="domain" description="KRAB-related" evidence="14">
    <location>
        <begin position="19"/>
        <end position="82"/>
    </location>
</feature>
<dbReference type="InterPro" id="IPR046341">
    <property type="entry name" value="SET_dom_sf"/>
</dbReference>
<evidence type="ECO:0000313" key="15">
    <source>
        <dbReference type="EnsemblMetazoa" id="G19664.1:cds"/>
    </source>
</evidence>
<reference evidence="15" key="1">
    <citation type="submission" date="2022-08" db="UniProtKB">
        <authorList>
            <consortium name="EnsemblMetazoa"/>
        </authorList>
    </citation>
    <scope>IDENTIFICATION</scope>
    <source>
        <strain evidence="15">05x7-T-G4-1.051#20</strain>
    </source>
</reference>
<evidence type="ECO:0000256" key="9">
    <source>
        <dbReference type="ARBA" id="ARBA00023015"/>
    </source>
</evidence>
<evidence type="ECO:0000256" key="8">
    <source>
        <dbReference type="ARBA" id="ARBA00022833"/>
    </source>
</evidence>
<dbReference type="EnsemblMetazoa" id="G19664.1">
    <property type="protein sequence ID" value="G19664.1:cds"/>
    <property type="gene ID" value="G19664"/>
</dbReference>
<dbReference type="GO" id="GO:0032259">
    <property type="term" value="P:methylation"/>
    <property type="evidence" value="ECO:0007669"/>
    <property type="project" value="UniProtKB-KW"/>
</dbReference>
<feature type="compositionally biased region" description="Basic and acidic residues" evidence="12">
    <location>
        <begin position="416"/>
        <end position="441"/>
    </location>
</feature>
<sequence length="462" mass="53775">MATHNFKKSECPSDDTMHALETKEFSIAEFFSKAEFAKLSDYEIKRYMNMRKNYEIMVAVGLPAVLPEFMRGPKSRIKRKPKKVDSDSDEEWTPYKSTREKKQTVRFSIPVKQSTEKQQRVTPKGLSRKAGKGAKESQKKEQKIYPFRIQQRLNYMDVEVPDDDDFIYCEECNKEHEGDCPYHGPLKVIKDVEQPRGISDRAMKTLPQGLFVRDSIIPNAGKGVFAEMLIPKRTRFGPYEGECTENQEEAHETGYAWQIYKQGQRSHFVNAFKEPMSNWMRYVNCARSESEQNMVAFQHRGQIYYRSFKDISPGTELLVWYGHDYGKELGIFRGEVEIIPKVLNGEEVFCCPFCRMGFSSYEWLSKHCKFKHGEILSKHVPDVKMSSQKNNTSCCQREVEYRPSQTIHVVESIVERKDKSSEMTEKAMEMNQKNDEKENKPLKKKRCTRKKRGTNSAANGHT</sequence>
<keyword evidence="6" id="KW-0677">Repeat</keyword>
<dbReference type="InterPro" id="IPR050331">
    <property type="entry name" value="Zinc_finger"/>
</dbReference>
<keyword evidence="11" id="KW-0539">Nucleus</keyword>
<proteinExistence type="predicted"/>
<dbReference type="PANTHER" id="PTHR16515">
    <property type="entry name" value="PR DOMAIN ZINC FINGER PROTEIN"/>
    <property type="match status" value="1"/>
</dbReference>
<keyword evidence="3" id="KW-0808">Transferase</keyword>
<dbReference type="PROSITE" id="PS00028">
    <property type="entry name" value="ZINC_FINGER_C2H2_1"/>
    <property type="match status" value="1"/>
</dbReference>
<dbReference type="CDD" id="cd19193">
    <property type="entry name" value="PR-SET_PRDM7_9"/>
    <property type="match status" value="1"/>
</dbReference>
<keyword evidence="7" id="KW-0863">Zinc-finger</keyword>
<dbReference type="GO" id="GO:0008270">
    <property type="term" value="F:zinc ion binding"/>
    <property type="evidence" value="ECO:0007669"/>
    <property type="project" value="UniProtKB-KW"/>
</dbReference>
<evidence type="ECO:0000256" key="11">
    <source>
        <dbReference type="ARBA" id="ARBA00023242"/>
    </source>
</evidence>
<keyword evidence="2" id="KW-0489">Methyltransferase</keyword>
<dbReference type="PROSITE" id="PS50806">
    <property type="entry name" value="KRAB_RELATED"/>
    <property type="match status" value="1"/>
</dbReference>
<comment type="subcellular location">
    <subcellularLocation>
        <location evidence="1">Nucleus</location>
    </subcellularLocation>
</comment>